<gene>
    <name evidence="1" type="ORF">HFZ78_17235</name>
</gene>
<dbReference type="EMBL" id="CP051128">
    <property type="protein sequence ID" value="QIZ08254.1"/>
    <property type="molecule type" value="Genomic_DNA"/>
</dbReference>
<evidence type="ECO:0000313" key="2">
    <source>
        <dbReference type="Proteomes" id="UP000501868"/>
    </source>
</evidence>
<protein>
    <submittedName>
        <fullName evidence="1">Uncharacterized protein</fullName>
    </submittedName>
</protein>
<accession>A0A6H1P3T5</accession>
<sequence>MPTSHYDAMLNLINRLNIQIRKLVTERINGWLSVHIFRLFNSYLGVLQGLAGIMED</sequence>
<reference evidence="1 2" key="2">
    <citation type="submission" date="2020-04" db="EMBL/GenBank/DDBJ databases">
        <authorList>
            <person name="Fomenkov A."/>
            <person name="Anton B.P."/>
            <person name="Roberts R.J."/>
        </authorList>
    </citation>
    <scope>NUCLEOTIDE SEQUENCE [LARGE SCALE GENOMIC DNA]</scope>
    <source>
        <strain evidence="1 2">S2</strain>
    </source>
</reference>
<dbReference type="AlphaFoldDB" id="A0A6H1P3T5"/>
<name>A0A6H1P3T5_PRIMG</name>
<organism evidence="1 2">
    <name type="scientific">Priestia megaterium</name>
    <name type="common">Bacillus megaterium</name>
    <dbReference type="NCBI Taxonomy" id="1404"/>
    <lineage>
        <taxon>Bacteria</taxon>
        <taxon>Bacillati</taxon>
        <taxon>Bacillota</taxon>
        <taxon>Bacilli</taxon>
        <taxon>Bacillales</taxon>
        <taxon>Bacillaceae</taxon>
        <taxon>Priestia</taxon>
    </lineage>
</organism>
<dbReference type="Proteomes" id="UP000501868">
    <property type="component" value="Chromosome"/>
</dbReference>
<evidence type="ECO:0000313" key="1">
    <source>
        <dbReference type="EMBL" id="QIZ08254.1"/>
    </source>
</evidence>
<proteinExistence type="predicted"/>
<reference evidence="1 2" key="1">
    <citation type="submission" date="2020-04" db="EMBL/GenBank/DDBJ databases">
        <title>Genome-Wide Identification of 5-Methylcytosine Sites in Bacterial Genomes By High-Throughput Sequencing of MspJI Restriction Fragments.</title>
        <authorList>
            <person name="Wu V."/>
        </authorList>
    </citation>
    <scope>NUCLEOTIDE SEQUENCE [LARGE SCALE GENOMIC DNA]</scope>
    <source>
        <strain evidence="1 2">S2</strain>
    </source>
</reference>